<evidence type="ECO:0000313" key="1">
    <source>
        <dbReference type="EMBL" id="XCB21831.1"/>
    </source>
</evidence>
<evidence type="ECO:0008006" key="2">
    <source>
        <dbReference type="Google" id="ProtNLM"/>
    </source>
</evidence>
<gene>
    <name evidence="1" type="ORF">RBB81_19925</name>
</gene>
<dbReference type="AlphaFoldDB" id="A0AAU7YZ47"/>
<name>A0AAU7YZ47_9BACT</name>
<sequence>MEILPKTLGTRPRLAVEVRAEGVVAARAEDASALLTAVARVDLANGALAPGLKHGNLVDKTCVSLAVRKALDTVSGRGSSDRAERGAGRLRDVTLVVPDSAVRVLFLDFEQLPTKVAEALPLVRFRLKKLLPFDADDAMVSYQVMSSEKGTIKLLAVAIPKAVLEEYEAMVLAAGYLPGAVLPSTLAALAGLDETPSPVLVVNAGLGSVTTAIVQAGVLLLHRSVDMGAGASAGAPVELVESAIPLVDRESSVQEWARQEPLGPDGWDRFDAPSGMPPSVMNSALVREIEAQAAAREVAQAVSVAAAYFEDSLHTAPEQLLIAGTLDAGTLTAATEENGLEGLRVREMMDAGMMEAGAVTASVPRGWLAGVRGALKN</sequence>
<organism evidence="1">
    <name type="scientific">Tunturiibacter gelidiferens</name>
    <dbReference type="NCBI Taxonomy" id="3069689"/>
    <lineage>
        <taxon>Bacteria</taxon>
        <taxon>Pseudomonadati</taxon>
        <taxon>Acidobacteriota</taxon>
        <taxon>Terriglobia</taxon>
        <taxon>Terriglobales</taxon>
        <taxon>Acidobacteriaceae</taxon>
        <taxon>Tunturiibacter</taxon>
    </lineage>
</organism>
<dbReference type="RefSeq" id="WP_183787632.1">
    <property type="nucleotide sequence ID" value="NZ_CP132938.1"/>
</dbReference>
<dbReference type="EMBL" id="CP132938">
    <property type="protein sequence ID" value="XCB21831.1"/>
    <property type="molecule type" value="Genomic_DNA"/>
</dbReference>
<dbReference type="Gene3D" id="3.30.420.380">
    <property type="match status" value="1"/>
</dbReference>
<accession>A0AAU7YZ47</accession>
<reference evidence="1" key="1">
    <citation type="submission" date="2023-08" db="EMBL/GenBank/DDBJ databases">
        <authorList>
            <person name="Messyasz A."/>
            <person name="Mannisto M.K."/>
            <person name="Kerkhof L.J."/>
            <person name="Haggblom M."/>
        </authorList>
    </citation>
    <scope>NUCLEOTIDE SEQUENCE</scope>
    <source>
        <strain evidence="1">M8UP39</strain>
    </source>
</reference>
<proteinExistence type="predicted"/>
<dbReference type="KEGG" id="tgi:RBB81_19925"/>
<reference evidence="1" key="2">
    <citation type="journal article" date="2024" name="Environ. Microbiol.">
        <title>Genome analysis and description of Tunturibacter gen. nov. expands the diversity of Terriglobia in tundra soils.</title>
        <authorList>
            <person name="Messyasz A."/>
            <person name="Mannisto M.K."/>
            <person name="Kerkhof L.J."/>
            <person name="Haggblom M.M."/>
        </authorList>
    </citation>
    <scope>NUCLEOTIDE SEQUENCE</scope>
    <source>
        <strain evidence="1">M8UP39</strain>
    </source>
</reference>
<protein>
    <recommendedName>
        <fullName evidence="2">Type IV pilus assembly protein PilM</fullName>
    </recommendedName>
</protein>